<dbReference type="PANTHER" id="PTHR10353">
    <property type="entry name" value="GLYCOSYL HYDROLASE"/>
    <property type="match status" value="1"/>
</dbReference>
<dbReference type="InterPro" id="IPR017853">
    <property type="entry name" value="GH"/>
</dbReference>
<dbReference type="OrthoDB" id="687841at2759"/>
<dbReference type="AlphaFoldDB" id="A0A5J9TCP2"/>
<name>A0A5J9TCP2_9POAL</name>
<keyword evidence="4" id="KW-1185">Reference proteome</keyword>
<sequence>MKWYEPLTNSTTDILAARRAQAFELEWFLDPIFFGEYPRQMQKILQSNLPTFTSEEKNLLRYKADFIGLNHYTAIYAKDCIYSPCNLQTYEGNALVLAVDERDGVKIGRDTALPGFCVVPEAMESAILYVNQRYKGTPVYITENGYSQWSNASREELINDIERVNYHQGYVTYLSKAIR</sequence>
<dbReference type="Pfam" id="PF00232">
    <property type="entry name" value="Glyco_hydro_1"/>
    <property type="match status" value="1"/>
</dbReference>
<dbReference type="SUPFAM" id="SSF51445">
    <property type="entry name" value="(Trans)glycosidases"/>
    <property type="match status" value="1"/>
</dbReference>
<reference evidence="3 4" key="1">
    <citation type="journal article" date="2019" name="Sci. Rep.">
        <title>A high-quality genome of Eragrostis curvula grass provides insights into Poaceae evolution and supports new strategies to enhance forage quality.</title>
        <authorList>
            <person name="Carballo J."/>
            <person name="Santos B.A.C.M."/>
            <person name="Zappacosta D."/>
            <person name="Garbus I."/>
            <person name="Selva J.P."/>
            <person name="Gallo C.A."/>
            <person name="Diaz A."/>
            <person name="Albertini E."/>
            <person name="Caccamo M."/>
            <person name="Echenique V."/>
        </authorList>
    </citation>
    <scope>NUCLEOTIDE SEQUENCE [LARGE SCALE GENOMIC DNA]</scope>
    <source>
        <strain evidence="4">cv. Victoria</strain>
        <tissue evidence="3">Leaf</tissue>
    </source>
</reference>
<organism evidence="3 4">
    <name type="scientific">Eragrostis curvula</name>
    <name type="common">weeping love grass</name>
    <dbReference type="NCBI Taxonomy" id="38414"/>
    <lineage>
        <taxon>Eukaryota</taxon>
        <taxon>Viridiplantae</taxon>
        <taxon>Streptophyta</taxon>
        <taxon>Embryophyta</taxon>
        <taxon>Tracheophyta</taxon>
        <taxon>Spermatophyta</taxon>
        <taxon>Magnoliopsida</taxon>
        <taxon>Liliopsida</taxon>
        <taxon>Poales</taxon>
        <taxon>Poaceae</taxon>
        <taxon>PACMAD clade</taxon>
        <taxon>Chloridoideae</taxon>
        <taxon>Eragrostideae</taxon>
        <taxon>Eragrostidinae</taxon>
        <taxon>Eragrostis</taxon>
    </lineage>
</organism>
<comment type="caution">
    <text evidence="3">The sequence shown here is derived from an EMBL/GenBank/DDBJ whole genome shotgun (WGS) entry which is preliminary data.</text>
</comment>
<dbReference type="Proteomes" id="UP000324897">
    <property type="component" value="Chromosome 3"/>
</dbReference>
<comment type="similarity">
    <text evidence="1 2">Belongs to the glycosyl hydrolase 1 family.</text>
</comment>
<dbReference type="GO" id="GO:0005975">
    <property type="term" value="P:carbohydrate metabolic process"/>
    <property type="evidence" value="ECO:0007669"/>
    <property type="project" value="InterPro"/>
</dbReference>
<gene>
    <name evidence="3" type="ORF">EJB05_42419</name>
</gene>
<evidence type="ECO:0000313" key="3">
    <source>
        <dbReference type="EMBL" id="TVU08987.1"/>
    </source>
</evidence>
<dbReference type="PRINTS" id="PR00131">
    <property type="entry name" value="GLHYDRLASE1"/>
</dbReference>
<proteinExistence type="inferred from homology"/>
<dbReference type="GO" id="GO:0008422">
    <property type="term" value="F:beta-glucosidase activity"/>
    <property type="evidence" value="ECO:0007669"/>
    <property type="project" value="TreeGrafter"/>
</dbReference>
<dbReference type="PANTHER" id="PTHR10353:SF159">
    <property type="entry name" value="BETA-GLUCOSIDASE 16"/>
    <property type="match status" value="1"/>
</dbReference>
<evidence type="ECO:0000256" key="2">
    <source>
        <dbReference type="RuleBase" id="RU003690"/>
    </source>
</evidence>
<dbReference type="InterPro" id="IPR001360">
    <property type="entry name" value="Glyco_hydro_1"/>
</dbReference>
<evidence type="ECO:0000256" key="1">
    <source>
        <dbReference type="ARBA" id="ARBA00010838"/>
    </source>
</evidence>
<protein>
    <submittedName>
        <fullName evidence="3">Uncharacterized protein</fullName>
    </submittedName>
</protein>
<dbReference type="EMBL" id="RWGY01000039">
    <property type="protein sequence ID" value="TVU08987.1"/>
    <property type="molecule type" value="Genomic_DNA"/>
</dbReference>
<dbReference type="Gramene" id="TVU08987">
    <property type="protein sequence ID" value="TVU08987"/>
    <property type="gene ID" value="EJB05_42419"/>
</dbReference>
<dbReference type="Gene3D" id="3.20.20.80">
    <property type="entry name" value="Glycosidases"/>
    <property type="match status" value="1"/>
</dbReference>
<evidence type="ECO:0000313" key="4">
    <source>
        <dbReference type="Proteomes" id="UP000324897"/>
    </source>
</evidence>
<accession>A0A5J9TCP2</accession>